<reference evidence="8" key="1">
    <citation type="journal article" date="2019" name="Int. J. Syst. Evol. Microbiol.">
        <title>The Global Catalogue of Microorganisms (GCM) 10K type strain sequencing project: providing services to taxonomists for standard genome sequencing and annotation.</title>
        <authorList>
            <consortium name="The Broad Institute Genomics Platform"/>
            <consortium name="The Broad Institute Genome Sequencing Center for Infectious Disease"/>
            <person name="Wu L."/>
            <person name="Ma J."/>
        </authorList>
    </citation>
    <scope>NUCLEOTIDE SEQUENCE [LARGE SCALE GENOMIC DNA]</scope>
    <source>
        <strain evidence="8">JCM 30742</strain>
    </source>
</reference>
<dbReference type="InterPro" id="IPR011020">
    <property type="entry name" value="HTTM-like"/>
</dbReference>
<feature type="domain" description="HTTM-like" evidence="6">
    <location>
        <begin position="8"/>
        <end position="251"/>
    </location>
</feature>
<sequence>MELQWALDLTVRTAAAGLFIAGLELWALRREFSETGIFSSGALAAPAKDQRMLAGFGPFLRPAIAVQVLAAATLAAAGPFSPWGKISLAWLLGAFLLLRWRRRIAGDGAEQMSAIILLSAFLAVIPTESPLRMAAAVLFIAAQAVLSYTTAGVAKLISPLWRQGQALPLILSTRSHGHPLAARVLGSSRGLAAAACWTVIVFEIGFGPLALGSQGTLVAVLGIGLAFHLGCAVFMGLNTFLWSFPATYPCVAAGCLMARDLLA</sequence>
<evidence type="ECO:0000256" key="1">
    <source>
        <dbReference type="ARBA" id="ARBA00004127"/>
    </source>
</evidence>
<evidence type="ECO:0000259" key="6">
    <source>
        <dbReference type="SMART" id="SM00752"/>
    </source>
</evidence>
<proteinExistence type="predicted"/>
<comment type="caution">
    <text evidence="7">The sequence shown here is derived from an EMBL/GenBank/DDBJ whole genome shotgun (WGS) entry which is preliminary data.</text>
</comment>
<keyword evidence="8" id="KW-1185">Reference proteome</keyword>
<dbReference type="EMBL" id="BAABEO010000008">
    <property type="protein sequence ID" value="GAA3673062.1"/>
    <property type="molecule type" value="Genomic_DNA"/>
</dbReference>
<dbReference type="Proteomes" id="UP001500752">
    <property type="component" value="Unassembled WGS sequence"/>
</dbReference>
<evidence type="ECO:0000256" key="4">
    <source>
        <dbReference type="ARBA" id="ARBA00023136"/>
    </source>
</evidence>
<evidence type="ECO:0000313" key="8">
    <source>
        <dbReference type="Proteomes" id="UP001500752"/>
    </source>
</evidence>
<dbReference type="RefSeq" id="WP_345148837.1">
    <property type="nucleotide sequence ID" value="NZ_BAABEO010000008.1"/>
</dbReference>
<evidence type="ECO:0000256" key="5">
    <source>
        <dbReference type="SAM" id="Phobius"/>
    </source>
</evidence>
<keyword evidence="3 5" id="KW-1133">Transmembrane helix</keyword>
<protein>
    <recommendedName>
        <fullName evidence="6">HTTM-like domain-containing protein</fullName>
    </recommendedName>
</protein>
<evidence type="ECO:0000313" key="7">
    <source>
        <dbReference type="EMBL" id="GAA3673062.1"/>
    </source>
</evidence>
<feature type="transmembrane region" description="Helical" evidence="5">
    <location>
        <begin position="191"/>
        <end position="211"/>
    </location>
</feature>
<evidence type="ECO:0000256" key="3">
    <source>
        <dbReference type="ARBA" id="ARBA00022989"/>
    </source>
</evidence>
<accession>A0ABP7C216</accession>
<gene>
    <name evidence="7" type="ORF">GCM10023081_09280</name>
</gene>
<keyword evidence="2 5" id="KW-0812">Transmembrane</keyword>
<keyword evidence="4 5" id="KW-0472">Membrane</keyword>
<name>A0ABP7C216_9MICC</name>
<comment type="subcellular location">
    <subcellularLocation>
        <location evidence="1">Endomembrane system</location>
        <topology evidence="1">Multi-pass membrane protein</topology>
    </subcellularLocation>
</comment>
<organism evidence="7 8">
    <name type="scientific">Arthrobacter ginkgonis</name>
    <dbReference type="NCBI Taxonomy" id="1630594"/>
    <lineage>
        <taxon>Bacteria</taxon>
        <taxon>Bacillati</taxon>
        <taxon>Actinomycetota</taxon>
        <taxon>Actinomycetes</taxon>
        <taxon>Micrococcales</taxon>
        <taxon>Micrococcaceae</taxon>
        <taxon>Arthrobacter</taxon>
    </lineage>
</organism>
<evidence type="ECO:0000256" key="2">
    <source>
        <dbReference type="ARBA" id="ARBA00022692"/>
    </source>
</evidence>
<dbReference type="SMART" id="SM00752">
    <property type="entry name" value="HTTM"/>
    <property type="match status" value="1"/>
</dbReference>
<feature type="transmembrane region" description="Helical" evidence="5">
    <location>
        <begin position="217"/>
        <end position="237"/>
    </location>
</feature>